<dbReference type="EMBL" id="SMCS01000007">
    <property type="protein sequence ID" value="TCV92417.1"/>
    <property type="molecule type" value="Genomic_DNA"/>
</dbReference>
<dbReference type="Pfam" id="PF18912">
    <property type="entry name" value="DZR_2"/>
    <property type="match status" value="1"/>
</dbReference>
<dbReference type="Pfam" id="PF00156">
    <property type="entry name" value="Pribosyltran"/>
    <property type="match status" value="1"/>
</dbReference>
<dbReference type="InterPro" id="IPR029057">
    <property type="entry name" value="PRTase-like"/>
</dbReference>
<dbReference type="SUPFAM" id="SSF53271">
    <property type="entry name" value="PRTase-like"/>
    <property type="match status" value="1"/>
</dbReference>
<evidence type="ECO:0000313" key="5">
    <source>
        <dbReference type="Proteomes" id="UP000295645"/>
    </source>
</evidence>
<gene>
    <name evidence="4" type="ORF">EC912_107125</name>
</gene>
<feature type="domain" description="Double zinc ribbon" evidence="3">
    <location>
        <begin position="11"/>
        <end position="64"/>
    </location>
</feature>
<dbReference type="OrthoDB" id="9793412at2"/>
<reference evidence="4 5" key="1">
    <citation type="submission" date="2019-03" db="EMBL/GenBank/DDBJ databases">
        <title>Above-ground endophytic microbial communities from plants in different locations in the United States.</title>
        <authorList>
            <person name="Frank C."/>
        </authorList>
    </citation>
    <scope>NUCLEOTIDE SEQUENCE [LARGE SCALE GENOMIC DNA]</scope>
    <source>
        <strain evidence="4 5">LP_13_YM</strain>
    </source>
</reference>
<dbReference type="RefSeq" id="WP_132145978.1">
    <property type="nucleotide sequence ID" value="NZ_SMCS01000007.1"/>
</dbReference>
<dbReference type="Gene3D" id="3.40.50.2020">
    <property type="match status" value="1"/>
</dbReference>
<dbReference type="AlphaFoldDB" id="A0A4R3YJ17"/>
<evidence type="ECO:0000313" key="4">
    <source>
        <dbReference type="EMBL" id="TCV92417.1"/>
    </source>
</evidence>
<organism evidence="4 5">
    <name type="scientific">Luteibacter rhizovicinus</name>
    <dbReference type="NCBI Taxonomy" id="242606"/>
    <lineage>
        <taxon>Bacteria</taxon>
        <taxon>Pseudomonadati</taxon>
        <taxon>Pseudomonadota</taxon>
        <taxon>Gammaproteobacteria</taxon>
        <taxon>Lysobacterales</taxon>
        <taxon>Rhodanobacteraceae</taxon>
        <taxon>Luteibacter</taxon>
    </lineage>
</organism>
<dbReference type="InterPro" id="IPR051910">
    <property type="entry name" value="ComF/GntX_DNA_util-trans"/>
</dbReference>
<dbReference type="InterPro" id="IPR000836">
    <property type="entry name" value="PRTase_dom"/>
</dbReference>
<comment type="caution">
    <text evidence="4">The sequence shown here is derived from an EMBL/GenBank/DDBJ whole genome shotgun (WGS) entry which is preliminary data.</text>
</comment>
<dbReference type="Proteomes" id="UP000295645">
    <property type="component" value="Unassembled WGS sequence"/>
</dbReference>
<dbReference type="CDD" id="cd06223">
    <property type="entry name" value="PRTases_typeI"/>
    <property type="match status" value="1"/>
</dbReference>
<evidence type="ECO:0000259" key="2">
    <source>
        <dbReference type="Pfam" id="PF00156"/>
    </source>
</evidence>
<feature type="domain" description="Phosphoribosyltransferase" evidence="2">
    <location>
        <begin position="137"/>
        <end position="228"/>
    </location>
</feature>
<keyword evidence="5" id="KW-1185">Reference proteome</keyword>
<dbReference type="PANTHER" id="PTHR47505">
    <property type="entry name" value="DNA UTILIZATION PROTEIN YHGH"/>
    <property type="match status" value="1"/>
</dbReference>
<dbReference type="InterPro" id="IPR044005">
    <property type="entry name" value="DZR_2"/>
</dbReference>
<name>A0A4R3YJ17_9GAMM</name>
<sequence length="234" mass="25768">MLNKPFRILERLILPPRCVLCGDSGDGVVDMCAACAAQLPRNDSRCMRCALPLAYTVELCGQCQRRPPPWTAAWVPFVYAWPLDVLESRFKFGGSLACGRVLAGRWCEAAPSTERPQLIVPVPLHTARLRRRGYNQALELARPLARALDLPLRHDLLARRRATDAQTELDAVARRKNVHGAFRLRAAPGVEHVALVDDVMTTGATLAECARVLCRAGVARVDVWALARAPLPGH</sequence>
<accession>A0A4R3YJ17</accession>
<comment type="similarity">
    <text evidence="1">Belongs to the ComF/GntX family.</text>
</comment>
<evidence type="ECO:0000259" key="3">
    <source>
        <dbReference type="Pfam" id="PF18912"/>
    </source>
</evidence>
<evidence type="ECO:0000256" key="1">
    <source>
        <dbReference type="ARBA" id="ARBA00008007"/>
    </source>
</evidence>
<protein>
    <submittedName>
        <fullName evidence="4">ComF family protein</fullName>
    </submittedName>
</protein>
<proteinExistence type="inferred from homology"/>
<dbReference type="PANTHER" id="PTHR47505:SF1">
    <property type="entry name" value="DNA UTILIZATION PROTEIN YHGH"/>
    <property type="match status" value="1"/>
</dbReference>